<accession>A0A914PB79</accession>
<keyword evidence="5" id="KW-0325">Glycoprotein</keyword>
<feature type="transmembrane region" description="Helical" evidence="6">
    <location>
        <begin position="328"/>
        <end position="349"/>
    </location>
</feature>
<keyword evidence="2 6" id="KW-0812">Transmembrane</keyword>
<dbReference type="Proteomes" id="UP000887578">
    <property type="component" value="Unplaced"/>
</dbReference>
<name>A0A914PB79_9BILA</name>
<dbReference type="PANTHER" id="PTHR45951:SF3">
    <property type="entry name" value="PROTEIN DISPATCHED"/>
    <property type="match status" value="1"/>
</dbReference>
<evidence type="ECO:0000256" key="4">
    <source>
        <dbReference type="ARBA" id="ARBA00023136"/>
    </source>
</evidence>
<reference evidence="8" key="1">
    <citation type="submission" date="2022-11" db="UniProtKB">
        <authorList>
            <consortium name="WormBaseParasite"/>
        </authorList>
    </citation>
    <scope>IDENTIFICATION</scope>
</reference>
<evidence type="ECO:0000256" key="5">
    <source>
        <dbReference type="ARBA" id="ARBA00023180"/>
    </source>
</evidence>
<sequence>MFGKFRKRIKSFKNAFIECYINTVLNWPLIVFCSYFVLTGIACFHSIYFHFSDVSFDSVKGFETRGTFRSEERLALEHLFNVAAPKQELLLSRAKRSIEATTVPSESDTFTINYDDYGVDDDNETITPCGMYVNLGKPLVPYILIDGSVKAIFEIESFEKLFEVSTLKDLCKLDEIIDSVVKETEDRDFVSPAPFSFNLPNYVMCANGSYIKKCSDLDQKTADAFKAVVVTCLNPKTEAEILNCETNFATQIRDYILQTPNPPQQIPKGPIYVGAILKLYSNLAATASTESSNHFFTTLLDRLSNNLGDKIKLKGIFVGSKNPFFEKALFSDIILGGGALAMVILGILLYSKSFAFTCIVLCGMAFAVGTSFFVYAGIFRISFFPFINFLVIVIAIAVGADDAFLLSYQFEKHKKELKHWNAKLINFDQDLMSQKDKLGYSYTFNETIDFGALDLQTRSQITKAAVSEALKHAAIAMFVTSITTAVAFLTNCFSSILILSSLIFIGSIYVVCFNPGIRLPENNAMQLLRSNHPFEWFDEHQKQYFNFSSHQAYMQSFYAIWGIQPTM</sequence>
<evidence type="ECO:0000256" key="6">
    <source>
        <dbReference type="SAM" id="Phobius"/>
    </source>
</evidence>
<evidence type="ECO:0000313" key="8">
    <source>
        <dbReference type="WBParaSite" id="PDA_v2.g11971.t1"/>
    </source>
</evidence>
<dbReference type="PANTHER" id="PTHR45951">
    <property type="entry name" value="PROTEIN DISPATCHED-RELATED"/>
    <property type="match status" value="1"/>
</dbReference>
<keyword evidence="4 6" id="KW-0472">Membrane</keyword>
<feature type="transmembrane region" description="Helical" evidence="6">
    <location>
        <begin position="384"/>
        <end position="408"/>
    </location>
</feature>
<feature type="transmembrane region" description="Helical" evidence="6">
    <location>
        <begin position="496"/>
        <end position="517"/>
    </location>
</feature>
<feature type="transmembrane region" description="Helical" evidence="6">
    <location>
        <begin position="356"/>
        <end position="378"/>
    </location>
</feature>
<evidence type="ECO:0000256" key="1">
    <source>
        <dbReference type="ARBA" id="ARBA00004141"/>
    </source>
</evidence>
<dbReference type="GO" id="GO:0022857">
    <property type="term" value="F:transmembrane transporter activity"/>
    <property type="evidence" value="ECO:0007669"/>
    <property type="project" value="TreeGrafter"/>
</dbReference>
<dbReference type="InterPro" id="IPR052081">
    <property type="entry name" value="Dispatched_Hh_regulator"/>
</dbReference>
<proteinExistence type="predicted"/>
<evidence type="ECO:0000313" key="7">
    <source>
        <dbReference type="Proteomes" id="UP000887578"/>
    </source>
</evidence>
<protein>
    <submittedName>
        <fullName evidence="8">SSD domain-containing protein</fullName>
    </submittedName>
</protein>
<dbReference type="Gene3D" id="1.20.1640.10">
    <property type="entry name" value="Multidrug efflux transporter AcrB transmembrane domain"/>
    <property type="match status" value="1"/>
</dbReference>
<dbReference type="WBParaSite" id="PDA_v2.g11971.t1">
    <property type="protein sequence ID" value="PDA_v2.g11971.t1"/>
    <property type="gene ID" value="PDA_v2.g11971"/>
</dbReference>
<feature type="transmembrane region" description="Helical" evidence="6">
    <location>
        <begin position="473"/>
        <end position="490"/>
    </location>
</feature>
<keyword evidence="7" id="KW-1185">Reference proteome</keyword>
<evidence type="ECO:0000256" key="2">
    <source>
        <dbReference type="ARBA" id="ARBA00022692"/>
    </source>
</evidence>
<dbReference type="GO" id="GO:0007224">
    <property type="term" value="P:smoothened signaling pathway"/>
    <property type="evidence" value="ECO:0007669"/>
    <property type="project" value="TreeGrafter"/>
</dbReference>
<keyword evidence="3 6" id="KW-1133">Transmembrane helix</keyword>
<comment type="subcellular location">
    <subcellularLocation>
        <location evidence="1">Membrane</location>
        <topology evidence="1">Multi-pass membrane protein</topology>
    </subcellularLocation>
</comment>
<feature type="transmembrane region" description="Helical" evidence="6">
    <location>
        <begin position="20"/>
        <end position="48"/>
    </location>
</feature>
<evidence type="ECO:0000256" key="3">
    <source>
        <dbReference type="ARBA" id="ARBA00022989"/>
    </source>
</evidence>
<organism evidence="7 8">
    <name type="scientific">Panagrolaimus davidi</name>
    <dbReference type="NCBI Taxonomy" id="227884"/>
    <lineage>
        <taxon>Eukaryota</taxon>
        <taxon>Metazoa</taxon>
        <taxon>Ecdysozoa</taxon>
        <taxon>Nematoda</taxon>
        <taxon>Chromadorea</taxon>
        <taxon>Rhabditida</taxon>
        <taxon>Tylenchina</taxon>
        <taxon>Panagrolaimomorpha</taxon>
        <taxon>Panagrolaimoidea</taxon>
        <taxon>Panagrolaimidae</taxon>
        <taxon>Panagrolaimus</taxon>
    </lineage>
</organism>
<dbReference type="AlphaFoldDB" id="A0A914PB79"/>
<dbReference type="SUPFAM" id="SSF82866">
    <property type="entry name" value="Multidrug efflux transporter AcrB transmembrane domain"/>
    <property type="match status" value="1"/>
</dbReference>
<dbReference type="GO" id="GO:0016020">
    <property type="term" value="C:membrane"/>
    <property type="evidence" value="ECO:0007669"/>
    <property type="project" value="UniProtKB-SubCell"/>
</dbReference>